<evidence type="ECO:0000259" key="7">
    <source>
        <dbReference type="Pfam" id="PF01923"/>
    </source>
</evidence>
<feature type="domain" description="Cobalamin adenosyltransferase-like" evidence="7">
    <location>
        <begin position="3"/>
        <end position="171"/>
    </location>
</feature>
<comment type="pathway">
    <text evidence="6">Cofactor biosynthesis; adenosylcobalamin biosynthesis; adenosylcobalamin from cob(II)yrinate a,c-diamide: step 2/7.</text>
</comment>
<reference evidence="8 9" key="1">
    <citation type="journal article" date="2016" name="Nat. Commun.">
        <title>Thousands of microbial genomes shed light on interconnected biogeochemical processes in an aquifer system.</title>
        <authorList>
            <person name="Anantharaman K."/>
            <person name="Brown C.T."/>
            <person name="Hug L.A."/>
            <person name="Sharon I."/>
            <person name="Castelle C.J."/>
            <person name="Probst A.J."/>
            <person name="Thomas B.C."/>
            <person name="Singh A."/>
            <person name="Wilkins M.J."/>
            <person name="Karaoz U."/>
            <person name="Brodie E.L."/>
            <person name="Williams K.H."/>
            <person name="Hubbard S.S."/>
            <person name="Banfield J.F."/>
        </authorList>
    </citation>
    <scope>NUCLEOTIDE SEQUENCE [LARGE SCALE GENOMIC DNA]</scope>
</reference>
<dbReference type="PANTHER" id="PTHR12213">
    <property type="entry name" value="CORRINOID ADENOSYLTRANSFERASE"/>
    <property type="match status" value="1"/>
</dbReference>
<gene>
    <name evidence="8" type="ORF">A2856_01590</name>
</gene>
<evidence type="ECO:0000256" key="3">
    <source>
        <dbReference type="ARBA" id="ARBA00022679"/>
    </source>
</evidence>
<dbReference type="Pfam" id="PF01923">
    <property type="entry name" value="Cob_adeno_trans"/>
    <property type="match status" value="1"/>
</dbReference>
<dbReference type="FunFam" id="1.20.1200.10:FF:000001">
    <property type="entry name" value="Cob(I)yrinic acid a,c-diamide adenosyltransferase"/>
    <property type="match status" value="1"/>
</dbReference>
<evidence type="ECO:0000313" key="9">
    <source>
        <dbReference type="Proteomes" id="UP000177885"/>
    </source>
</evidence>
<evidence type="ECO:0000256" key="5">
    <source>
        <dbReference type="ARBA" id="ARBA00022840"/>
    </source>
</evidence>
<protein>
    <recommendedName>
        <fullName evidence="6">Corrinoid adenosyltransferase</fullName>
        <ecNumber evidence="6">2.5.1.17</ecNumber>
    </recommendedName>
    <alternativeName>
        <fullName evidence="6">Cob(II)alamin adenosyltransferase</fullName>
    </alternativeName>
    <alternativeName>
        <fullName evidence="6">Cob(II)yrinic acid a,c-diamide adenosyltransferase</fullName>
    </alternativeName>
    <alternativeName>
        <fullName evidence="6">Cobinamide/cobalamin adenosyltransferase</fullName>
    </alternativeName>
</protein>
<dbReference type="AlphaFoldDB" id="A0A1F7TK70"/>
<comment type="subunit">
    <text evidence="2">Homotrimer.</text>
</comment>
<dbReference type="GO" id="GO:0005524">
    <property type="term" value="F:ATP binding"/>
    <property type="evidence" value="ECO:0007669"/>
    <property type="project" value="UniProtKB-UniRule"/>
</dbReference>
<evidence type="ECO:0000313" key="8">
    <source>
        <dbReference type="EMBL" id="OGL66370.1"/>
    </source>
</evidence>
<dbReference type="InterPro" id="IPR036451">
    <property type="entry name" value="CblAdoTrfase-like_sf"/>
</dbReference>
<dbReference type="Proteomes" id="UP000177885">
    <property type="component" value="Unassembled WGS sequence"/>
</dbReference>
<dbReference type="EC" id="2.5.1.17" evidence="6"/>
<dbReference type="GO" id="GO:0008817">
    <property type="term" value="F:corrinoid adenosyltransferase activity"/>
    <property type="evidence" value="ECO:0007669"/>
    <property type="project" value="UniProtKB-UniRule"/>
</dbReference>
<dbReference type="PANTHER" id="PTHR12213:SF0">
    <property type="entry name" value="CORRINOID ADENOSYLTRANSFERASE MMAB"/>
    <property type="match status" value="1"/>
</dbReference>
<dbReference type="InterPro" id="IPR016030">
    <property type="entry name" value="CblAdoTrfase-like"/>
</dbReference>
<keyword evidence="6" id="KW-0169">Cobalamin biosynthesis</keyword>
<evidence type="ECO:0000256" key="6">
    <source>
        <dbReference type="RuleBase" id="RU366026"/>
    </source>
</evidence>
<proteinExistence type="inferred from homology"/>
<evidence type="ECO:0000256" key="2">
    <source>
        <dbReference type="ARBA" id="ARBA00011233"/>
    </source>
</evidence>
<keyword evidence="5 6" id="KW-0067">ATP-binding</keyword>
<keyword evidence="4 6" id="KW-0547">Nucleotide-binding</keyword>
<dbReference type="UniPathway" id="UPA00148">
    <property type="reaction ID" value="UER00233"/>
</dbReference>
<comment type="caution">
    <text evidence="8">The sequence shown here is derived from an EMBL/GenBank/DDBJ whole genome shotgun (WGS) entry which is preliminary data.</text>
</comment>
<keyword evidence="3 6" id="KW-0808">Transferase</keyword>
<accession>A0A1F7TK70</accession>
<dbReference type="Gene3D" id="1.20.1200.10">
    <property type="entry name" value="Cobalamin adenosyltransferase-like"/>
    <property type="match status" value="1"/>
</dbReference>
<dbReference type="InterPro" id="IPR029499">
    <property type="entry name" value="PduO-typ"/>
</dbReference>
<comment type="catalytic activity">
    <reaction evidence="6">
        <text>2 cob(II)yrinate a,c diamide + reduced [electron-transfer flavoprotein] + 2 ATP = 2 adenosylcob(III)yrinate a,c-diamide + 2 triphosphate + oxidized [electron-transfer flavoprotein] + 3 H(+)</text>
        <dbReference type="Rhea" id="RHEA:11528"/>
        <dbReference type="Rhea" id="RHEA-COMP:10685"/>
        <dbReference type="Rhea" id="RHEA-COMP:10686"/>
        <dbReference type="ChEBI" id="CHEBI:15378"/>
        <dbReference type="ChEBI" id="CHEBI:18036"/>
        <dbReference type="ChEBI" id="CHEBI:30616"/>
        <dbReference type="ChEBI" id="CHEBI:57692"/>
        <dbReference type="ChEBI" id="CHEBI:58307"/>
        <dbReference type="ChEBI" id="CHEBI:58503"/>
        <dbReference type="ChEBI" id="CHEBI:58537"/>
        <dbReference type="EC" id="2.5.1.17"/>
    </reaction>
</comment>
<dbReference type="GO" id="GO:0009236">
    <property type="term" value="P:cobalamin biosynthetic process"/>
    <property type="evidence" value="ECO:0007669"/>
    <property type="project" value="UniProtKB-UniRule"/>
</dbReference>
<dbReference type="EMBL" id="MGDT01000007">
    <property type="protein sequence ID" value="OGL66370.1"/>
    <property type="molecule type" value="Genomic_DNA"/>
</dbReference>
<comment type="catalytic activity">
    <reaction evidence="6">
        <text>2 cob(II)alamin + reduced [electron-transfer flavoprotein] + 2 ATP = 2 adenosylcob(III)alamin + 2 triphosphate + oxidized [electron-transfer flavoprotein] + 3 H(+)</text>
        <dbReference type="Rhea" id="RHEA:28671"/>
        <dbReference type="Rhea" id="RHEA-COMP:10685"/>
        <dbReference type="Rhea" id="RHEA-COMP:10686"/>
        <dbReference type="ChEBI" id="CHEBI:15378"/>
        <dbReference type="ChEBI" id="CHEBI:16304"/>
        <dbReference type="ChEBI" id="CHEBI:18036"/>
        <dbReference type="ChEBI" id="CHEBI:18408"/>
        <dbReference type="ChEBI" id="CHEBI:30616"/>
        <dbReference type="ChEBI" id="CHEBI:57692"/>
        <dbReference type="ChEBI" id="CHEBI:58307"/>
        <dbReference type="EC" id="2.5.1.17"/>
    </reaction>
</comment>
<comment type="similarity">
    <text evidence="1 6">Belongs to the Cob(I)alamin adenosyltransferase family.</text>
</comment>
<dbReference type="STRING" id="1802385.A2856_01590"/>
<sequence length="187" mass="20496">MRIYTRTGDTGTTSLFGGQRVPKTEPRVAAYGDVDEANSVIGWVVVCETLPADVKEKLLEVMSDLLDVGSELATPPDEKAQGLLASHLTSRVSEERVAEIERWIDAADAELTPLTQFILPTGCEAAARLHVARTVMRRAERSVTNVEGVRTALSGYVNRLSDLLFTLARLCNKRANQADTPWKGRKS</sequence>
<name>A0A1F7TK70_9BACT</name>
<dbReference type="NCBIfam" id="TIGR00636">
    <property type="entry name" value="PduO_Nterm"/>
    <property type="match status" value="1"/>
</dbReference>
<organism evidence="8 9">
    <name type="scientific">Candidatus Uhrbacteria bacterium RIFCSPHIGHO2_01_FULL_63_20</name>
    <dbReference type="NCBI Taxonomy" id="1802385"/>
    <lineage>
        <taxon>Bacteria</taxon>
        <taxon>Candidatus Uhriibacteriota</taxon>
    </lineage>
</organism>
<evidence type="ECO:0000256" key="1">
    <source>
        <dbReference type="ARBA" id="ARBA00007487"/>
    </source>
</evidence>
<evidence type="ECO:0000256" key="4">
    <source>
        <dbReference type="ARBA" id="ARBA00022741"/>
    </source>
</evidence>
<dbReference type="SUPFAM" id="SSF89028">
    <property type="entry name" value="Cobalamin adenosyltransferase-like"/>
    <property type="match status" value="1"/>
</dbReference>